<protein>
    <recommendedName>
        <fullName evidence="3">Histone-lysine N-methyltransferase, H3 lysine-79 specific</fullName>
        <ecNumber evidence="2">2.1.1.360</ecNumber>
    </recommendedName>
    <alternativeName>
        <fullName evidence="9">Histone H3-K79 methyltransferase</fullName>
    </alternativeName>
</protein>
<feature type="compositionally biased region" description="Basic and acidic residues" evidence="12">
    <location>
        <begin position="136"/>
        <end position="152"/>
    </location>
</feature>
<dbReference type="InterPro" id="IPR025789">
    <property type="entry name" value="DOT1_dom"/>
</dbReference>
<dbReference type="InterPro" id="IPR029063">
    <property type="entry name" value="SAM-dependent_MTases_sf"/>
</dbReference>
<evidence type="ECO:0000256" key="9">
    <source>
        <dbReference type="ARBA" id="ARBA00029821"/>
    </source>
</evidence>
<evidence type="ECO:0000313" key="15">
    <source>
        <dbReference type="Proteomes" id="UP001476798"/>
    </source>
</evidence>
<feature type="region of interest" description="Disordered" evidence="12">
    <location>
        <begin position="126"/>
        <end position="153"/>
    </location>
</feature>
<gene>
    <name evidence="14" type="ORF">GOODEAATRI_010905</name>
</gene>
<evidence type="ECO:0000313" key="14">
    <source>
        <dbReference type="EMBL" id="MEQ2181369.1"/>
    </source>
</evidence>
<keyword evidence="4" id="KW-0489">Methyltransferase</keyword>
<dbReference type="PROSITE" id="PS51569">
    <property type="entry name" value="DOT1"/>
    <property type="match status" value="1"/>
</dbReference>
<feature type="compositionally biased region" description="Basic and acidic residues" evidence="12">
    <location>
        <begin position="34"/>
        <end position="49"/>
    </location>
</feature>
<keyword evidence="8" id="KW-0539">Nucleus</keyword>
<evidence type="ECO:0000256" key="6">
    <source>
        <dbReference type="ARBA" id="ARBA00022691"/>
    </source>
</evidence>
<feature type="region of interest" description="Disordered" evidence="12">
    <location>
        <begin position="34"/>
        <end position="64"/>
    </location>
</feature>
<keyword evidence="7" id="KW-0156">Chromatin regulator</keyword>
<evidence type="ECO:0000256" key="8">
    <source>
        <dbReference type="ARBA" id="ARBA00023242"/>
    </source>
</evidence>
<keyword evidence="6" id="KW-0949">S-adenosyl-L-methionine</keyword>
<comment type="catalytic activity">
    <reaction evidence="10">
        <text>L-lysyl(79)-[histone H3] + 3 S-adenosyl-L-methionine = N(6),N(6),N(6)-trimethyl-L-lysyl(79)-[histone H3] + 3 S-adenosyl-L-homocysteine + 3 H(+)</text>
        <dbReference type="Rhea" id="RHEA:60328"/>
        <dbReference type="Rhea" id="RHEA-COMP:15549"/>
        <dbReference type="Rhea" id="RHEA-COMP:15552"/>
        <dbReference type="ChEBI" id="CHEBI:15378"/>
        <dbReference type="ChEBI" id="CHEBI:29969"/>
        <dbReference type="ChEBI" id="CHEBI:57856"/>
        <dbReference type="ChEBI" id="CHEBI:59789"/>
        <dbReference type="ChEBI" id="CHEBI:61961"/>
        <dbReference type="EC" id="2.1.1.360"/>
    </reaction>
</comment>
<evidence type="ECO:0000256" key="3">
    <source>
        <dbReference type="ARBA" id="ARBA00020987"/>
    </source>
</evidence>
<feature type="coiled-coil region" evidence="11">
    <location>
        <begin position="71"/>
        <end position="105"/>
    </location>
</feature>
<evidence type="ECO:0000256" key="1">
    <source>
        <dbReference type="ARBA" id="ARBA00004123"/>
    </source>
</evidence>
<evidence type="ECO:0000256" key="7">
    <source>
        <dbReference type="ARBA" id="ARBA00022853"/>
    </source>
</evidence>
<dbReference type="InterPro" id="IPR030445">
    <property type="entry name" value="H3-K79_meTrfase"/>
</dbReference>
<keyword evidence="5" id="KW-0808">Transferase</keyword>
<evidence type="ECO:0000256" key="11">
    <source>
        <dbReference type="SAM" id="Coils"/>
    </source>
</evidence>
<evidence type="ECO:0000256" key="10">
    <source>
        <dbReference type="ARBA" id="ARBA00047770"/>
    </source>
</evidence>
<comment type="caution">
    <text evidence="14">The sequence shown here is derived from an EMBL/GenBank/DDBJ whole genome shotgun (WGS) entry which is preliminary data.</text>
</comment>
<dbReference type="Gene3D" id="3.40.50.150">
    <property type="entry name" value="Vaccinia Virus protein VP39"/>
    <property type="match status" value="1"/>
</dbReference>
<dbReference type="EC" id="2.1.1.360" evidence="2"/>
<evidence type="ECO:0000259" key="13">
    <source>
        <dbReference type="PROSITE" id="PS51569"/>
    </source>
</evidence>
<evidence type="ECO:0000256" key="12">
    <source>
        <dbReference type="SAM" id="MobiDB-lite"/>
    </source>
</evidence>
<dbReference type="EMBL" id="JAHRIO010070620">
    <property type="protein sequence ID" value="MEQ2181369.1"/>
    <property type="molecule type" value="Genomic_DNA"/>
</dbReference>
<dbReference type="PANTHER" id="PTHR21451:SF0">
    <property type="entry name" value="HISTONE-LYSINE N-METHYLTRANSFERASE, H3 LYSINE-79 SPECIFIC"/>
    <property type="match status" value="1"/>
</dbReference>
<keyword evidence="11" id="KW-0175">Coiled coil</keyword>
<accession>A0ABV0PD22</accession>
<feature type="region of interest" description="Disordered" evidence="12">
    <location>
        <begin position="198"/>
        <end position="221"/>
    </location>
</feature>
<keyword evidence="15" id="KW-1185">Reference proteome</keyword>
<name>A0ABV0PD22_9TELE</name>
<proteinExistence type="predicted"/>
<dbReference type="Proteomes" id="UP001476798">
    <property type="component" value="Unassembled WGS sequence"/>
</dbReference>
<evidence type="ECO:0000256" key="2">
    <source>
        <dbReference type="ARBA" id="ARBA00012190"/>
    </source>
</evidence>
<reference evidence="14 15" key="1">
    <citation type="submission" date="2021-06" db="EMBL/GenBank/DDBJ databases">
        <authorList>
            <person name="Palmer J.M."/>
        </authorList>
    </citation>
    <scope>NUCLEOTIDE SEQUENCE [LARGE SCALE GENOMIC DNA]</scope>
    <source>
        <strain evidence="14 15">GA_2019</strain>
        <tissue evidence="14">Muscle</tissue>
    </source>
</reference>
<feature type="domain" description="DOT1" evidence="13">
    <location>
        <begin position="1"/>
        <end position="40"/>
    </location>
</feature>
<sequence length="253" mass="28606">MRVVELSPLRGSVSWTGKPVSYYLHTIDRTIEEQEAARRRQQKDTKDSKSNNTTPTKPKEQNKLGVKALTVEDLIQAQKEISAHNRQLKEQTKQLERDMVLLRDHSLLLISIVELEKSQRQQELLQLKSYSPRDSSPYRKSLESRSSTDVDSCKLGMSSAPALNGINPELSVNGTSSPCFDRAYTKVELSRYLPISPDHEAVATTPEARQRQQSSSLPDYTRFSPAKIALRRHLNQDPSASAHLRGSSLMTHR</sequence>
<dbReference type="PANTHER" id="PTHR21451">
    <property type="entry name" value="HISTONE H3 METHYLTRANSFERASE"/>
    <property type="match status" value="1"/>
</dbReference>
<comment type="subcellular location">
    <subcellularLocation>
        <location evidence="1">Nucleus</location>
    </subcellularLocation>
</comment>
<evidence type="ECO:0000256" key="4">
    <source>
        <dbReference type="ARBA" id="ARBA00022603"/>
    </source>
</evidence>
<evidence type="ECO:0000256" key="5">
    <source>
        <dbReference type="ARBA" id="ARBA00022679"/>
    </source>
</evidence>
<organism evidence="14 15">
    <name type="scientific">Goodea atripinnis</name>
    <dbReference type="NCBI Taxonomy" id="208336"/>
    <lineage>
        <taxon>Eukaryota</taxon>
        <taxon>Metazoa</taxon>
        <taxon>Chordata</taxon>
        <taxon>Craniata</taxon>
        <taxon>Vertebrata</taxon>
        <taxon>Euteleostomi</taxon>
        <taxon>Actinopterygii</taxon>
        <taxon>Neopterygii</taxon>
        <taxon>Teleostei</taxon>
        <taxon>Neoteleostei</taxon>
        <taxon>Acanthomorphata</taxon>
        <taxon>Ovalentaria</taxon>
        <taxon>Atherinomorphae</taxon>
        <taxon>Cyprinodontiformes</taxon>
        <taxon>Goodeidae</taxon>
        <taxon>Goodea</taxon>
    </lineage>
</organism>